<proteinExistence type="inferred from homology"/>
<dbReference type="Gene3D" id="3.90.1150.10">
    <property type="entry name" value="Aspartate Aminotransferase, domain 1"/>
    <property type="match status" value="1"/>
</dbReference>
<keyword evidence="15" id="KW-1185">Reference proteome</keyword>
<evidence type="ECO:0000256" key="7">
    <source>
        <dbReference type="ARBA" id="ARBA00022679"/>
    </source>
</evidence>
<evidence type="ECO:0000256" key="8">
    <source>
        <dbReference type="ARBA" id="ARBA00022898"/>
    </source>
</evidence>
<evidence type="ECO:0000256" key="4">
    <source>
        <dbReference type="ARBA" id="ARBA00013030"/>
    </source>
</evidence>
<dbReference type="EMBL" id="MBFR01000070">
    <property type="protein sequence ID" value="PVU94919.1"/>
    <property type="molecule type" value="Genomic_DNA"/>
</dbReference>
<evidence type="ECO:0000256" key="11">
    <source>
        <dbReference type="ARBA" id="ARBA00049007"/>
    </source>
</evidence>
<keyword evidence="7" id="KW-0808">Transferase</keyword>
<dbReference type="InterPro" id="IPR020578">
    <property type="entry name" value="Aminotrans_V_PyrdxlP_BS"/>
</dbReference>
<accession>A0A2T9YRG5</accession>
<evidence type="ECO:0000256" key="2">
    <source>
        <dbReference type="ARBA" id="ARBA00005099"/>
    </source>
</evidence>
<evidence type="ECO:0000256" key="9">
    <source>
        <dbReference type="ARBA" id="ARBA00023299"/>
    </source>
</evidence>
<dbReference type="PANTHER" id="PTHR43247">
    <property type="entry name" value="PHOSPHOSERINE AMINOTRANSFERASE"/>
    <property type="match status" value="1"/>
</dbReference>
<dbReference type="FunFam" id="3.40.640.10:FF:000010">
    <property type="entry name" value="Phosphoserine aminotransferase"/>
    <property type="match status" value="1"/>
</dbReference>
<evidence type="ECO:0000313" key="15">
    <source>
        <dbReference type="Proteomes" id="UP000245383"/>
    </source>
</evidence>
<keyword evidence="6" id="KW-0028">Amino-acid biosynthesis</keyword>
<dbReference type="PIRSF" id="PIRSF000525">
    <property type="entry name" value="SerC"/>
    <property type="match status" value="1"/>
</dbReference>
<dbReference type="STRING" id="133385.A0A2T9YRG5"/>
<dbReference type="PROSITE" id="PS00595">
    <property type="entry name" value="AA_TRANSFER_CLASS_5"/>
    <property type="match status" value="1"/>
</dbReference>
<dbReference type="HAMAP" id="MF_00160">
    <property type="entry name" value="SerC_aminotrans_5"/>
    <property type="match status" value="1"/>
</dbReference>
<evidence type="ECO:0000313" key="14">
    <source>
        <dbReference type="EMBL" id="PVU94919.1"/>
    </source>
</evidence>
<evidence type="ECO:0000256" key="12">
    <source>
        <dbReference type="RuleBase" id="RU004504"/>
    </source>
</evidence>
<comment type="catalytic activity">
    <reaction evidence="10">
        <text>4-(phosphooxy)-L-threonine + 2-oxoglutarate = (R)-3-hydroxy-2-oxo-4-phosphooxybutanoate + L-glutamate</text>
        <dbReference type="Rhea" id="RHEA:16573"/>
        <dbReference type="ChEBI" id="CHEBI:16810"/>
        <dbReference type="ChEBI" id="CHEBI:29985"/>
        <dbReference type="ChEBI" id="CHEBI:58452"/>
        <dbReference type="ChEBI" id="CHEBI:58538"/>
        <dbReference type="EC" id="2.6.1.52"/>
    </reaction>
</comment>
<evidence type="ECO:0000256" key="1">
    <source>
        <dbReference type="ARBA" id="ARBA00001933"/>
    </source>
</evidence>
<dbReference type="GO" id="GO:0006564">
    <property type="term" value="P:L-serine biosynthetic process"/>
    <property type="evidence" value="ECO:0007669"/>
    <property type="project" value="UniProtKB-KW"/>
</dbReference>
<keyword evidence="8" id="KW-0663">Pyridoxal phosphate</keyword>
<feature type="domain" description="Aminotransferase class V" evidence="13">
    <location>
        <begin position="11"/>
        <end position="381"/>
    </location>
</feature>
<dbReference type="Gene3D" id="3.40.640.10">
    <property type="entry name" value="Type I PLP-dependent aspartate aminotransferase-like (Major domain)"/>
    <property type="match status" value="1"/>
</dbReference>
<evidence type="ECO:0000256" key="3">
    <source>
        <dbReference type="ARBA" id="ARBA00006904"/>
    </source>
</evidence>
<dbReference type="InterPro" id="IPR015422">
    <property type="entry name" value="PyrdxlP-dep_Trfase_small"/>
</dbReference>
<comment type="pathway">
    <text evidence="2">Amino-acid biosynthesis; L-serine biosynthesis; L-serine from 3-phospho-D-glycerate: step 2/3.</text>
</comment>
<dbReference type="InterPro" id="IPR015424">
    <property type="entry name" value="PyrdxlP-dep_Trfase"/>
</dbReference>
<gene>
    <name evidence="14" type="ORF">BB561_002169</name>
</gene>
<dbReference type="PANTHER" id="PTHR43247:SF1">
    <property type="entry name" value="PHOSPHOSERINE AMINOTRANSFERASE"/>
    <property type="match status" value="1"/>
</dbReference>
<dbReference type="GO" id="GO:0005737">
    <property type="term" value="C:cytoplasm"/>
    <property type="evidence" value="ECO:0007669"/>
    <property type="project" value="TreeGrafter"/>
</dbReference>
<dbReference type="GO" id="GO:0030170">
    <property type="term" value="F:pyridoxal phosphate binding"/>
    <property type="evidence" value="ECO:0007669"/>
    <property type="project" value="TreeGrafter"/>
</dbReference>
<dbReference type="FunFam" id="3.90.1150.10:FF:000006">
    <property type="entry name" value="Phosphoserine aminotransferase"/>
    <property type="match status" value="1"/>
</dbReference>
<comment type="similarity">
    <text evidence="3">Belongs to the class-V pyridoxal-phosphate-dependent aminotransferase family. SerC subfamily.</text>
</comment>
<evidence type="ECO:0000259" key="13">
    <source>
        <dbReference type="Pfam" id="PF00266"/>
    </source>
</evidence>
<keyword evidence="9" id="KW-0718">Serine biosynthesis</keyword>
<evidence type="ECO:0000256" key="5">
    <source>
        <dbReference type="ARBA" id="ARBA00022576"/>
    </source>
</evidence>
<sequence length="395" mass="44085">MSPNQEYRAINLSAGPSAIPLEVLKTAQNEFLNYKNSGMSVIELSHRSKLFESILSNTEADLRRILDIPANYKVLFMQSGGTGEFAATHLNLMASKLVEDKQKALGTDKKAKCAYIISGVWSKKAHTECLRMGGNAHTIVDGKSHFKADGYYDLPAAAEWDIPNPEETAYVYYCDNETIGGFEMELDTVVPHIDPSIPIICDMSSNILSRKFDVSKFGVIYAGAQKNIGPSGLTIVIVREDLLIRNDSSNGLHIPSVLDYKYFADEGPMPHTPTTFSIYICHLVLQYITKNGGITTLENNRNEKAKLLYNLFDSNPEFYTNPIQNNFRSKMNVVFTLKKQGLDAELISQALENNIVEIKGHRSVGGFRASIYNAVTLDQVRFFVDFLNKFADSHI</sequence>
<dbReference type="NCBIfam" id="NF003764">
    <property type="entry name" value="PRK05355.1"/>
    <property type="match status" value="1"/>
</dbReference>
<evidence type="ECO:0000256" key="6">
    <source>
        <dbReference type="ARBA" id="ARBA00022605"/>
    </source>
</evidence>
<dbReference type="SUPFAM" id="SSF53383">
    <property type="entry name" value="PLP-dependent transferases"/>
    <property type="match status" value="1"/>
</dbReference>
<dbReference type="InterPro" id="IPR022278">
    <property type="entry name" value="Pser_aminoTfrase"/>
</dbReference>
<comment type="cofactor">
    <cofactor evidence="1 12">
        <name>pyridoxal 5'-phosphate</name>
        <dbReference type="ChEBI" id="CHEBI:597326"/>
    </cofactor>
</comment>
<comment type="caution">
    <text evidence="14">The sequence shown here is derived from an EMBL/GenBank/DDBJ whole genome shotgun (WGS) entry which is preliminary data.</text>
</comment>
<dbReference type="AlphaFoldDB" id="A0A2T9YRG5"/>
<protein>
    <recommendedName>
        <fullName evidence="4">phosphoserine transaminase</fullName>
        <ecNumber evidence="4">2.6.1.52</ecNumber>
    </recommendedName>
</protein>
<keyword evidence="5" id="KW-0032">Aminotransferase</keyword>
<evidence type="ECO:0000256" key="10">
    <source>
        <dbReference type="ARBA" id="ARBA00047630"/>
    </source>
</evidence>
<name>A0A2T9YRG5_9FUNG</name>
<comment type="catalytic activity">
    <reaction evidence="11">
        <text>O-phospho-L-serine + 2-oxoglutarate = 3-phosphooxypyruvate + L-glutamate</text>
        <dbReference type="Rhea" id="RHEA:14329"/>
        <dbReference type="ChEBI" id="CHEBI:16810"/>
        <dbReference type="ChEBI" id="CHEBI:18110"/>
        <dbReference type="ChEBI" id="CHEBI:29985"/>
        <dbReference type="ChEBI" id="CHEBI:57524"/>
        <dbReference type="EC" id="2.6.1.52"/>
    </reaction>
</comment>
<dbReference type="Proteomes" id="UP000245383">
    <property type="component" value="Unassembled WGS sequence"/>
</dbReference>
<dbReference type="EC" id="2.6.1.52" evidence="4"/>
<dbReference type="GO" id="GO:0004648">
    <property type="term" value="F:O-phospho-L-serine:2-oxoglutarate aminotransferase activity"/>
    <property type="evidence" value="ECO:0007669"/>
    <property type="project" value="UniProtKB-EC"/>
</dbReference>
<dbReference type="InterPro" id="IPR015421">
    <property type="entry name" value="PyrdxlP-dep_Trfase_major"/>
</dbReference>
<dbReference type="OrthoDB" id="1703350at2759"/>
<dbReference type="InterPro" id="IPR000192">
    <property type="entry name" value="Aminotrans_V_dom"/>
</dbReference>
<reference evidence="14 15" key="1">
    <citation type="journal article" date="2018" name="MBio">
        <title>Comparative Genomics Reveals the Core Gene Toolbox for the Fungus-Insect Symbiosis.</title>
        <authorList>
            <person name="Wang Y."/>
            <person name="Stata M."/>
            <person name="Wang W."/>
            <person name="Stajich J.E."/>
            <person name="White M.M."/>
            <person name="Moncalvo J.M."/>
        </authorList>
    </citation>
    <scope>NUCLEOTIDE SEQUENCE [LARGE SCALE GENOMIC DNA]</scope>
    <source>
        <strain evidence="14 15">SWE-8-4</strain>
    </source>
</reference>
<dbReference type="Pfam" id="PF00266">
    <property type="entry name" value="Aminotran_5"/>
    <property type="match status" value="1"/>
</dbReference>
<dbReference type="UniPathway" id="UPA00135">
    <property type="reaction ID" value="UER00197"/>
</dbReference>
<organism evidence="14 15">
    <name type="scientific">Smittium simulii</name>
    <dbReference type="NCBI Taxonomy" id="133385"/>
    <lineage>
        <taxon>Eukaryota</taxon>
        <taxon>Fungi</taxon>
        <taxon>Fungi incertae sedis</taxon>
        <taxon>Zoopagomycota</taxon>
        <taxon>Kickxellomycotina</taxon>
        <taxon>Harpellomycetes</taxon>
        <taxon>Harpellales</taxon>
        <taxon>Legeriomycetaceae</taxon>
        <taxon>Smittium</taxon>
    </lineage>
</organism>